<reference evidence="2 3" key="1">
    <citation type="submission" date="2020-03" db="EMBL/GenBank/DDBJ databases">
        <title>Two novel Motilibacter sp.</title>
        <authorList>
            <person name="Liu S."/>
        </authorList>
    </citation>
    <scope>NUCLEOTIDE SEQUENCE [LARGE SCALE GENOMIC DNA]</scope>
    <source>
        <strain evidence="2 3">E257</strain>
    </source>
</reference>
<dbReference type="Proteomes" id="UP000800981">
    <property type="component" value="Unassembled WGS sequence"/>
</dbReference>
<keyword evidence="3" id="KW-1185">Reference proteome</keyword>
<dbReference type="RefSeq" id="WP_166282449.1">
    <property type="nucleotide sequence ID" value="NZ_JAANNP010000009.1"/>
</dbReference>
<gene>
    <name evidence="2" type="ORF">G9H71_12920</name>
</gene>
<organism evidence="2 3">
    <name type="scientific">Motilibacter deserti</name>
    <dbReference type="NCBI Taxonomy" id="2714956"/>
    <lineage>
        <taxon>Bacteria</taxon>
        <taxon>Bacillati</taxon>
        <taxon>Actinomycetota</taxon>
        <taxon>Actinomycetes</taxon>
        <taxon>Motilibacterales</taxon>
        <taxon>Motilibacteraceae</taxon>
        <taxon>Motilibacter</taxon>
    </lineage>
</organism>
<evidence type="ECO:0000313" key="2">
    <source>
        <dbReference type="EMBL" id="NHC14683.1"/>
    </source>
</evidence>
<accession>A0ABX0GUT9</accession>
<proteinExistence type="predicted"/>
<sequence>MLRRLALGLACAAAALALPAPAAHADDMVWFQTPSRNIQCAVYSADGWQLRCDMLETTNTPPRRPRSCDFDYGHAFGLTATGKGRYLCVSDFVGDPERARTVKYGRSIRVGPFTCSSRESGLTCSNRRAHGFSLSKARQRVF</sequence>
<evidence type="ECO:0000313" key="3">
    <source>
        <dbReference type="Proteomes" id="UP000800981"/>
    </source>
</evidence>
<name>A0ABX0GUT9_9ACTN</name>
<feature type="chain" id="PRO_5046796149" evidence="1">
    <location>
        <begin position="26"/>
        <end position="142"/>
    </location>
</feature>
<protein>
    <submittedName>
        <fullName evidence="2">Uncharacterized protein</fullName>
    </submittedName>
</protein>
<feature type="signal peptide" evidence="1">
    <location>
        <begin position="1"/>
        <end position="25"/>
    </location>
</feature>
<keyword evidence="1" id="KW-0732">Signal</keyword>
<comment type="caution">
    <text evidence="2">The sequence shown here is derived from an EMBL/GenBank/DDBJ whole genome shotgun (WGS) entry which is preliminary data.</text>
</comment>
<dbReference type="EMBL" id="JAANNP010000009">
    <property type="protein sequence ID" value="NHC14683.1"/>
    <property type="molecule type" value="Genomic_DNA"/>
</dbReference>
<evidence type="ECO:0000256" key="1">
    <source>
        <dbReference type="SAM" id="SignalP"/>
    </source>
</evidence>
<dbReference type="InterPro" id="IPR046576">
    <property type="entry name" value="DUF6636"/>
</dbReference>
<dbReference type="Pfam" id="PF20341">
    <property type="entry name" value="DUF6636"/>
    <property type="match status" value="1"/>
</dbReference>